<keyword evidence="2" id="KW-0378">Hydrolase</keyword>
<feature type="domain" description="AB hydrolase-1" evidence="1">
    <location>
        <begin position="48"/>
        <end position="295"/>
    </location>
</feature>
<comment type="caution">
    <text evidence="2">The sequence shown here is derived from an EMBL/GenBank/DDBJ whole genome shotgun (WGS) entry which is preliminary data.</text>
</comment>
<dbReference type="GO" id="GO:0016787">
    <property type="term" value="F:hydrolase activity"/>
    <property type="evidence" value="ECO:0007669"/>
    <property type="project" value="UniProtKB-KW"/>
</dbReference>
<gene>
    <name evidence="2" type="ORF">RM533_07805</name>
</gene>
<dbReference type="Pfam" id="PF12697">
    <property type="entry name" value="Abhydrolase_6"/>
    <property type="match status" value="1"/>
</dbReference>
<evidence type="ECO:0000313" key="3">
    <source>
        <dbReference type="Proteomes" id="UP001259803"/>
    </source>
</evidence>
<organism evidence="2 3">
    <name type="scientific">Croceicoccus esteveae</name>
    <dbReference type="NCBI Taxonomy" id="3075597"/>
    <lineage>
        <taxon>Bacteria</taxon>
        <taxon>Pseudomonadati</taxon>
        <taxon>Pseudomonadota</taxon>
        <taxon>Alphaproteobacteria</taxon>
        <taxon>Sphingomonadales</taxon>
        <taxon>Erythrobacteraceae</taxon>
        <taxon>Croceicoccus</taxon>
    </lineage>
</organism>
<dbReference type="RefSeq" id="WP_311340667.1">
    <property type="nucleotide sequence ID" value="NZ_JAVRHS010000005.1"/>
</dbReference>
<reference evidence="2 3" key="1">
    <citation type="submission" date="2023-09" db="EMBL/GenBank/DDBJ databases">
        <authorList>
            <person name="Rey-Velasco X."/>
        </authorList>
    </citation>
    <scope>NUCLEOTIDE SEQUENCE [LARGE SCALE GENOMIC DNA]</scope>
    <source>
        <strain evidence="2 3">F390</strain>
    </source>
</reference>
<dbReference type="InterPro" id="IPR029058">
    <property type="entry name" value="AB_hydrolase_fold"/>
</dbReference>
<sequence length="321" mass="33946">MSGAERATGTAPGAQELSFDVARDDGGTATITMALYLPEGTPSGVCFVCMPGGGASRHYFDLGEADGVELSFAALMTGQGHAVVTLDTPGTGTNALGDNHPFLMPRTAMRYVAQAATQLRKYLGDRARVLVGTGHSMGGALLMLCQGQHRAFDAMCIMGASAGGIERALDNHEKQFIDRPDALEAALPDLVERKFKTQFPSNDRGPSETSAIFGGQTPAANDLLRAAMGSFFAAGGYVSMVRGSIHKEAQRIDIPAFFMFGDRDIGIAPNQVLSDFPALTDATLLVLADTGHNHFAFRSIGPFTRRLDHWVRGIAHGALSG</sequence>
<dbReference type="EMBL" id="JAVRHS010000005">
    <property type="protein sequence ID" value="MDT0576090.1"/>
    <property type="molecule type" value="Genomic_DNA"/>
</dbReference>
<dbReference type="InterPro" id="IPR000073">
    <property type="entry name" value="AB_hydrolase_1"/>
</dbReference>
<evidence type="ECO:0000259" key="1">
    <source>
        <dbReference type="Pfam" id="PF12697"/>
    </source>
</evidence>
<dbReference type="SUPFAM" id="SSF53474">
    <property type="entry name" value="alpha/beta-Hydrolases"/>
    <property type="match status" value="1"/>
</dbReference>
<accession>A0ABU2ZI64</accession>
<protein>
    <submittedName>
        <fullName evidence="2">Alpha/beta fold hydrolase</fullName>
    </submittedName>
</protein>
<dbReference type="Proteomes" id="UP001259803">
    <property type="component" value="Unassembled WGS sequence"/>
</dbReference>
<keyword evidence="3" id="KW-1185">Reference proteome</keyword>
<evidence type="ECO:0000313" key="2">
    <source>
        <dbReference type="EMBL" id="MDT0576090.1"/>
    </source>
</evidence>
<name>A0ABU2ZI64_9SPHN</name>
<dbReference type="Gene3D" id="3.40.50.1820">
    <property type="entry name" value="alpha/beta hydrolase"/>
    <property type="match status" value="1"/>
</dbReference>
<proteinExistence type="predicted"/>